<feature type="transmembrane region" description="Helical" evidence="6">
    <location>
        <begin position="46"/>
        <end position="67"/>
    </location>
</feature>
<feature type="transmembrane region" description="Helical" evidence="6">
    <location>
        <begin position="79"/>
        <end position="97"/>
    </location>
</feature>
<dbReference type="PROSITE" id="PS50922">
    <property type="entry name" value="TLC"/>
    <property type="match status" value="1"/>
</dbReference>
<dbReference type="PANTHER" id="PTHR13439:SF2">
    <property type="entry name" value="TLC DOMAIN-CONTAINING PROTEIN 2"/>
    <property type="match status" value="1"/>
</dbReference>
<dbReference type="RefSeq" id="XP_032823801.1">
    <property type="nucleotide sequence ID" value="XM_032967910.1"/>
</dbReference>
<feature type="transmembrane region" description="Helical" evidence="6">
    <location>
        <begin position="131"/>
        <end position="148"/>
    </location>
</feature>
<reference evidence="9" key="1">
    <citation type="submission" date="2025-08" db="UniProtKB">
        <authorList>
            <consortium name="RefSeq"/>
        </authorList>
    </citation>
    <scope>IDENTIFICATION</scope>
    <source>
        <tissue evidence="9">Sperm</tissue>
    </source>
</reference>
<gene>
    <name evidence="9" type="primary">TLCD2</name>
</gene>
<dbReference type="SMART" id="SM00724">
    <property type="entry name" value="TLC"/>
    <property type="match status" value="1"/>
</dbReference>
<feature type="domain" description="TLC" evidence="7">
    <location>
        <begin position="37"/>
        <end position="230"/>
    </location>
</feature>
<evidence type="ECO:0000313" key="9">
    <source>
        <dbReference type="RefSeq" id="XP_032823801.1"/>
    </source>
</evidence>
<dbReference type="GO" id="GO:0005886">
    <property type="term" value="C:plasma membrane"/>
    <property type="evidence" value="ECO:0007669"/>
    <property type="project" value="TreeGrafter"/>
</dbReference>
<organism evidence="8 9">
    <name type="scientific">Petromyzon marinus</name>
    <name type="common">Sea lamprey</name>
    <dbReference type="NCBI Taxonomy" id="7757"/>
    <lineage>
        <taxon>Eukaryota</taxon>
        <taxon>Metazoa</taxon>
        <taxon>Chordata</taxon>
        <taxon>Craniata</taxon>
        <taxon>Vertebrata</taxon>
        <taxon>Cyclostomata</taxon>
        <taxon>Hyperoartia</taxon>
        <taxon>Petromyzontiformes</taxon>
        <taxon>Petromyzontidae</taxon>
        <taxon>Petromyzon</taxon>
    </lineage>
</organism>
<dbReference type="GO" id="GO:0007009">
    <property type="term" value="P:plasma membrane organization"/>
    <property type="evidence" value="ECO:0007669"/>
    <property type="project" value="TreeGrafter"/>
</dbReference>
<dbReference type="CTD" id="727910"/>
<dbReference type="InterPro" id="IPR050846">
    <property type="entry name" value="TLCD"/>
</dbReference>
<evidence type="ECO:0000256" key="2">
    <source>
        <dbReference type="ARBA" id="ARBA00022692"/>
    </source>
</evidence>
<dbReference type="GeneID" id="116950252"/>
<feature type="transmembrane region" description="Helical" evidence="6">
    <location>
        <begin position="200"/>
        <end position="225"/>
    </location>
</feature>
<evidence type="ECO:0000256" key="5">
    <source>
        <dbReference type="PROSITE-ProRule" id="PRU00205"/>
    </source>
</evidence>
<keyword evidence="3 6" id="KW-1133">Transmembrane helix</keyword>
<evidence type="ECO:0000256" key="1">
    <source>
        <dbReference type="ARBA" id="ARBA00004141"/>
    </source>
</evidence>
<dbReference type="AlphaFoldDB" id="A0AAJ7TVK6"/>
<dbReference type="GO" id="GO:0055091">
    <property type="term" value="P:phospholipid homeostasis"/>
    <property type="evidence" value="ECO:0007669"/>
    <property type="project" value="TreeGrafter"/>
</dbReference>
<dbReference type="PANTHER" id="PTHR13439">
    <property type="entry name" value="CT120 PROTEIN"/>
    <property type="match status" value="1"/>
</dbReference>
<protein>
    <submittedName>
        <fullName evidence="9">TLC domain-containing protein 2</fullName>
    </submittedName>
</protein>
<feature type="transmembrane region" description="Helical" evidence="6">
    <location>
        <begin position="109"/>
        <end position="125"/>
    </location>
</feature>
<dbReference type="GO" id="GO:0071709">
    <property type="term" value="P:membrane assembly"/>
    <property type="evidence" value="ECO:0007669"/>
    <property type="project" value="TreeGrafter"/>
</dbReference>
<keyword evidence="4 5" id="KW-0472">Membrane</keyword>
<evidence type="ECO:0000256" key="4">
    <source>
        <dbReference type="ARBA" id="ARBA00023136"/>
    </source>
</evidence>
<evidence type="ECO:0000256" key="3">
    <source>
        <dbReference type="ARBA" id="ARBA00022989"/>
    </source>
</evidence>
<dbReference type="Pfam" id="PF03798">
    <property type="entry name" value="TRAM_LAG1_CLN8"/>
    <property type="match status" value="1"/>
</dbReference>
<keyword evidence="8" id="KW-1185">Reference proteome</keyword>
<comment type="subcellular location">
    <subcellularLocation>
        <location evidence="1">Membrane</location>
        <topology evidence="1">Multi-pass membrane protein</topology>
    </subcellularLocation>
</comment>
<evidence type="ECO:0000256" key="6">
    <source>
        <dbReference type="SAM" id="Phobius"/>
    </source>
</evidence>
<dbReference type="KEGG" id="pmrn:116950252"/>
<keyword evidence="2 5" id="KW-0812">Transmembrane</keyword>
<feature type="transmembrane region" description="Helical" evidence="6">
    <location>
        <begin position="169"/>
        <end position="188"/>
    </location>
</feature>
<evidence type="ECO:0000313" key="8">
    <source>
        <dbReference type="Proteomes" id="UP001318040"/>
    </source>
</evidence>
<dbReference type="InterPro" id="IPR006634">
    <property type="entry name" value="TLC-dom"/>
</dbReference>
<dbReference type="GO" id="GO:0097035">
    <property type="term" value="P:regulation of membrane lipid distribution"/>
    <property type="evidence" value="ECO:0007669"/>
    <property type="project" value="TreeGrafter"/>
</dbReference>
<name>A0AAJ7TVK6_PETMA</name>
<evidence type="ECO:0000259" key="7">
    <source>
        <dbReference type="PROSITE" id="PS50922"/>
    </source>
</evidence>
<dbReference type="Proteomes" id="UP001318040">
    <property type="component" value="Chromosome 38"/>
</dbReference>
<feature type="transmembrane region" description="Helical" evidence="6">
    <location>
        <begin position="6"/>
        <end position="26"/>
    </location>
</feature>
<proteinExistence type="predicted"/>
<accession>A0AAJ7TVK6</accession>
<sequence length="245" mass="26665">MEAGALLGPAVVLLSAGVFWAVGRVAQRLPAPRCAHRNAWKWRNSAASMVHGVVTGSGAVLCFYSHPEMAEDLIGTWRPASHCLVAVSIGYFLNDFVDMLLNQKVQRCWELLLHHLVVIVCFGVAVLRRRYVGFATVALLVEINSVFLHGRQLMLMAGLGKTTAGRVVGLLNLGTFAAFRISTLAWMTRWLVLNRDSIPAAAFATGSVGMAVVTVMNIVLFYRLLRSDLLHAGRAAPLRGKETGL</sequence>